<dbReference type="Proteomes" id="UP000077315">
    <property type="component" value="Unassembled WGS sequence"/>
</dbReference>
<dbReference type="VEuPathDB" id="FungiDB:PHYBLDRAFT_73505"/>
<proteinExistence type="predicted"/>
<dbReference type="InterPro" id="IPR024368">
    <property type="entry name" value="Ecl1/2/3"/>
</dbReference>
<dbReference type="InParanoid" id="A0A163DK63"/>
<dbReference type="GeneID" id="29003776"/>
<evidence type="ECO:0000313" key="3">
    <source>
        <dbReference type="Proteomes" id="UP000077315"/>
    </source>
</evidence>
<keyword evidence="3" id="KW-1185">Reference proteome</keyword>
<evidence type="ECO:0000256" key="1">
    <source>
        <dbReference type="SAM" id="MobiDB-lite"/>
    </source>
</evidence>
<sequence length="192" mass="20609">MSDLNWCTYCDKSVSSLSDSLYCSQECLRSDALNHHPLLGYDYAEFKDFPRSSPSPGLSPSSTSSSASTPPLSPVPSYTLPSPHIHQSQSQTKIQTQNLIHSLSKKQIIEDRLGRLSPPLFDLGPCKQTLIYTKSSSTSSSALSSSYSSSSSSSSAVSLLSSSSTTKATKLVAPTAVRGQGLYNAPKRSIFF</sequence>
<reference evidence="3" key="1">
    <citation type="submission" date="2015-06" db="EMBL/GenBank/DDBJ databases">
        <title>Expansion of signal transduction pathways in fungi by whole-genome duplication.</title>
        <authorList>
            <consortium name="DOE Joint Genome Institute"/>
            <person name="Corrochano L.M."/>
            <person name="Kuo A."/>
            <person name="Marcet-Houben M."/>
            <person name="Polaino S."/>
            <person name="Salamov A."/>
            <person name="Villalobos J.M."/>
            <person name="Alvarez M.I."/>
            <person name="Avalos J."/>
            <person name="Benito E.P."/>
            <person name="Benoit I."/>
            <person name="Burger G."/>
            <person name="Camino L.P."/>
            <person name="Canovas D."/>
            <person name="Cerda-Olmedo E."/>
            <person name="Cheng J.-F."/>
            <person name="Dominguez A."/>
            <person name="Elias M."/>
            <person name="Eslava A.P."/>
            <person name="Glaser F."/>
            <person name="Grimwood J."/>
            <person name="Gutierrez G."/>
            <person name="Heitman J."/>
            <person name="Henrissat B."/>
            <person name="Iturriaga E.A."/>
            <person name="Lang B.F."/>
            <person name="Lavin J.L."/>
            <person name="Lee S."/>
            <person name="Li W."/>
            <person name="Lindquist E."/>
            <person name="Lopez-Garcia S."/>
            <person name="Luque E.M."/>
            <person name="Marcos A.T."/>
            <person name="Martin J."/>
            <person name="McCluskey K."/>
            <person name="Medina H.R."/>
            <person name="Miralles-Duran A."/>
            <person name="Miyazaki A."/>
            <person name="Munoz-Torres E."/>
            <person name="Oguiza J.A."/>
            <person name="Ohm R."/>
            <person name="Olmedo M."/>
            <person name="Orejas M."/>
            <person name="Ortiz-Castellanos L."/>
            <person name="Pisabarro A.G."/>
            <person name="Rodriguez-Romero J."/>
            <person name="Ruiz-Herrera J."/>
            <person name="Ruiz-Vazquez R."/>
            <person name="Sanz C."/>
            <person name="Schackwitz W."/>
            <person name="Schmutz J."/>
            <person name="Shahriari M."/>
            <person name="Shelest E."/>
            <person name="Silva-Franco F."/>
            <person name="Soanes D."/>
            <person name="Syed K."/>
            <person name="Tagua V.G."/>
            <person name="Talbot N.J."/>
            <person name="Thon M."/>
            <person name="De vries R.P."/>
            <person name="Wiebenga A."/>
            <person name="Yadav J.S."/>
            <person name="Braun E.L."/>
            <person name="Baker S."/>
            <person name="Garre V."/>
            <person name="Horwitz B."/>
            <person name="Torres-Martinez S."/>
            <person name="Idnurm A."/>
            <person name="Herrera-Estrella A."/>
            <person name="Gabaldon T."/>
            <person name="Grigoriev I.V."/>
        </authorList>
    </citation>
    <scope>NUCLEOTIDE SEQUENCE [LARGE SCALE GENOMIC DNA]</scope>
    <source>
        <strain evidence="3">NRRL 1555(-)</strain>
    </source>
</reference>
<organism evidence="2 3">
    <name type="scientific">Phycomyces blakesleeanus (strain ATCC 8743b / DSM 1359 / FGSC 10004 / NBRC 33097 / NRRL 1555)</name>
    <dbReference type="NCBI Taxonomy" id="763407"/>
    <lineage>
        <taxon>Eukaryota</taxon>
        <taxon>Fungi</taxon>
        <taxon>Fungi incertae sedis</taxon>
        <taxon>Mucoromycota</taxon>
        <taxon>Mucoromycotina</taxon>
        <taxon>Mucoromycetes</taxon>
        <taxon>Mucorales</taxon>
        <taxon>Phycomycetaceae</taxon>
        <taxon>Phycomyces</taxon>
    </lineage>
</organism>
<accession>A0A163DK63</accession>
<feature type="region of interest" description="Disordered" evidence="1">
    <location>
        <begin position="52"/>
        <end position="93"/>
    </location>
</feature>
<dbReference type="RefSeq" id="XP_018289890.1">
    <property type="nucleotide sequence ID" value="XM_018442870.1"/>
</dbReference>
<evidence type="ECO:0000313" key="2">
    <source>
        <dbReference type="EMBL" id="OAD71850.1"/>
    </source>
</evidence>
<name>A0A163DK63_PHYB8</name>
<feature type="compositionally biased region" description="Low complexity" evidence="1">
    <location>
        <begin position="52"/>
        <end position="70"/>
    </location>
</feature>
<dbReference type="AlphaFoldDB" id="A0A163DK63"/>
<gene>
    <name evidence="2" type="ORF">PHYBLDRAFT_73505</name>
</gene>
<dbReference type="Pfam" id="PF12855">
    <property type="entry name" value="Ecl1"/>
    <property type="match status" value="1"/>
</dbReference>
<dbReference type="EMBL" id="KV440984">
    <property type="protein sequence ID" value="OAD71850.1"/>
    <property type="molecule type" value="Genomic_DNA"/>
</dbReference>
<protein>
    <submittedName>
        <fullName evidence="2">Uncharacterized protein</fullName>
    </submittedName>
</protein>